<dbReference type="CDD" id="cd07385">
    <property type="entry name" value="MPP_YkuE_C"/>
    <property type="match status" value="1"/>
</dbReference>
<accession>A0A937CXK2</accession>
<reference evidence="3" key="1">
    <citation type="submission" date="2021-01" db="EMBL/GenBank/DDBJ databases">
        <title>Microvirga sp.</title>
        <authorList>
            <person name="Kim M.K."/>
        </authorList>
    </citation>
    <scope>NUCLEOTIDE SEQUENCE</scope>
    <source>
        <strain evidence="3">5420S-16</strain>
    </source>
</reference>
<evidence type="ECO:0000313" key="4">
    <source>
        <dbReference type="Proteomes" id="UP000605848"/>
    </source>
</evidence>
<feature type="transmembrane region" description="Helical" evidence="1">
    <location>
        <begin position="101"/>
        <end position="120"/>
    </location>
</feature>
<gene>
    <name evidence="3" type="ORF">JKG68_16875</name>
</gene>
<dbReference type="InterPro" id="IPR004843">
    <property type="entry name" value="Calcineurin-like_PHP"/>
</dbReference>
<dbReference type="RefSeq" id="WP_202061801.1">
    <property type="nucleotide sequence ID" value="NZ_JAEQMY010000025.1"/>
</dbReference>
<evidence type="ECO:0000259" key="2">
    <source>
        <dbReference type="Pfam" id="PF00149"/>
    </source>
</evidence>
<dbReference type="InterPro" id="IPR051158">
    <property type="entry name" value="Metallophosphoesterase_sf"/>
</dbReference>
<dbReference type="SUPFAM" id="SSF56300">
    <property type="entry name" value="Metallo-dependent phosphatases"/>
    <property type="match status" value="1"/>
</dbReference>
<name>A0A937CXK2_9HYPH</name>
<sequence length="371" mass="40213">MFHLATLSLGLIVAFRFLGRLPIAGVARYTVAAVVLLVSVHHLLSRIAFGTMFSPEVPRPVMIVVNWLFVSILLLALFQIALEIYTLVRRLIERRRIKPPVWMFALVGIMALAASAFGVAQALRLPMPKTVEIAIKGLPRELDGFRILQLTDLHISRLFQAPWVTAMVEAANRQDADLIVISGDLIDGTLAARRADVEPLKDLRSRNGVYVIPGNHEYYFGYPGWMERFSELGLRPLANSHTVIGRADARFVLAGVTDLAAGATGFPRPDIAKAIEGAPAGSPVILLNHQPREAGLAARAGVALQLSGHTHGGMIMGLDRIVARANNGFVSGLYAVEGMPLYVNNGTALWIGFAVRLGVPSELTTIVLRAA</sequence>
<dbReference type="EMBL" id="JAEQMY010000025">
    <property type="protein sequence ID" value="MBL0405643.1"/>
    <property type="molecule type" value="Genomic_DNA"/>
</dbReference>
<keyword evidence="1" id="KW-1133">Transmembrane helix</keyword>
<feature type="transmembrane region" description="Helical" evidence="1">
    <location>
        <begin position="29"/>
        <end position="49"/>
    </location>
</feature>
<proteinExistence type="predicted"/>
<protein>
    <submittedName>
        <fullName evidence="3">Metallophosphoesterase</fullName>
    </submittedName>
</protein>
<comment type="caution">
    <text evidence="3">The sequence shown here is derived from an EMBL/GenBank/DDBJ whole genome shotgun (WGS) entry which is preliminary data.</text>
</comment>
<keyword evidence="4" id="KW-1185">Reference proteome</keyword>
<dbReference type="Gene3D" id="3.60.21.10">
    <property type="match status" value="1"/>
</dbReference>
<feature type="domain" description="Calcineurin-like phosphoesterase" evidence="2">
    <location>
        <begin position="145"/>
        <end position="312"/>
    </location>
</feature>
<keyword evidence="1" id="KW-0472">Membrane</keyword>
<dbReference type="Pfam" id="PF00149">
    <property type="entry name" value="Metallophos"/>
    <property type="match status" value="1"/>
</dbReference>
<dbReference type="PANTHER" id="PTHR31302">
    <property type="entry name" value="TRANSMEMBRANE PROTEIN WITH METALLOPHOSPHOESTERASE DOMAIN-RELATED"/>
    <property type="match status" value="1"/>
</dbReference>
<evidence type="ECO:0000313" key="3">
    <source>
        <dbReference type="EMBL" id="MBL0405643.1"/>
    </source>
</evidence>
<dbReference type="InterPro" id="IPR029052">
    <property type="entry name" value="Metallo-depent_PP-like"/>
</dbReference>
<dbReference type="Proteomes" id="UP000605848">
    <property type="component" value="Unassembled WGS sequence"/>
</dbReference>
<dbReference type="PANTHER" id="PTHR31302:SF0">
    <property type="entry name" value="TRANSMEMBRANE PROTEIN WITH METALLOPHOSPHOESTERASE DOMAIN"/>
    <property type="match status" value="1"/>
</dbReference>
<keyword evidence="1" id="KW-0812">Transmembrane</keyword>
<dbReference type="GO" id="GO:0016787">
    <property type="term" value="F:hydrolase activity"/>
    <property type="evidence" value="ECO:0007669"/>
    <property type="project" value="InterPro"/>
</dbReference>
<organism evidence="3 4">
    <name type="scientific">Microvirga aerilata</name>
    <dbReference type="NCBI Taxonomy" id="670292"/>
    <lineage>
        <taxon>Bacteria</taxon>
        <taxon>Pseudomonadati</taxon>
        <taxon>Pseudomonadota</taxon>
        <taxon>Alphaproteobacteria</taxon>
        <taxon>Hyphomicrobiales</taxon>
        <taxon>Methylobacteriaceae</taxon>
        <taxon>Microvirga</taxon>
    </lineage>
</organism>
<dbReference type="AlphaFoldDB" id="A0A937CXK2"/>
<evidence type="ECO:0000256" key="1">
    <source>
        <dbReference type="SAM" id="Phobius"/>
    </source>
</evidence>
<feature type="transmembrane region" description="Helical" evidence="1">
    <location>
        <begin position="61"/>
        <end position="81"/>
    </location>
</feature>